<evidence type="ECO:0000256" key="5">
    <source>
        <dbReference type="ARBA" id="ARBA00022692"/>
    </source>
</evidence>
<keyword evidence="12" id="KW-1185">Reference proteome</keyword>
<keyword evidence="3" id="KW-0813">Transport</keyword>
<dbReference type="InterPro" id="IPR011701">
    <property type="entry name" value="MFS"/>
</dbReference>
<evidence type="ECO:0000256" key="4">
    <source>
        <dbReference type="ARBA" id="ARBA00022554"/>
    </source>
</evidence>
<dbReference type="CDD" id="cd17354">
    <property type="entry name" value="MFS_Mch1p_like"/>
    <property type="match status" value="1"/>
</dbReference>
<evidence type="ECO:0000256" key="7">
    <source>
        <dbReference type="ARBA" id="ARBA00023136"/>
    </source>
</evidence>
<feature type="compositionally biased region" description="Low complexity" evidence="9">
    <location>
        <begin position="17"/>
        <end position="54"/>
    </location>
</feature>
<dbReference type="Proteomes" id="UP000008066">
    <property type="component" value="Unassembled WGS sequence"/>
</dbReference>
<dbReference type="GeneID" id="18254619"/>
<dbReference type="InterPro" id="IPR036259">
    <property type="entry name" value="MFS_trans_sf"/>
</dbReference>
<dbReference type="RefSeq" id="XP_006691115.1">
    <property type="nucleotide sequence ID" value="XM_006691052.1"/>
</dbReference>
<dbReference type="OrthoDB" id="199930at2759"/>
<protein>
    <recommendedName>
        <fullName evidence="8">Probable transporter MCH1</fullName>
    </recommendedName>
</protein>
<evidence type="ECO:0000256" key="3">
    <source>
        <dbReference type="ARBA" id="ARBA00022448"/>
    </source>
</evidence>
<feature type="transmembrane region" description="Helical" evidence="10">
    <location>
        <begin position="547"/>
        <end position="568"/>
    </location>
</feature>
<feature type="region of interest" description="Disordered" evidence="9">
    <location>
        <begin position="1"/>
        <end position="73"/>
    </location>
</feature>
<feature type="transmembrane region" description="Helical" evidence="10">
    <location>
        <begin position="86"/>
        <end position="108"/>
    </location>
</feature>
<evidence type="ECO:0000256" key="9">
    <source>
        <dbReference type="SAM" id="MobiDB-lite"/>
    </source>
</evidence>
<evidence type="ECO:0000313" key="11">
    <source>
        <dbReference type="EMBL" id="EGS23873.1"/>
    </source>
</evidence>
<gene>
    <name evidence="11" type="ORF">CTHT_0005810</name>
</gene>
<accession>G0RY87</accession>
<keyword evidence="5 10" id="KW-0812">Transmembrane</keyword>
<dbReference type="HOGENOM" id="CLU_012596_2_0_1"/>
<feature type="transmembrane region" description="Helical" evidence="10">
    <location>
        <begin position="511"/>
        <end position="540"/>
    </location>
</feature>
<proteinExistence type="inferred from homology"/>
<dbReference type="Gene3D" id="1.20.1250.20">
    <property type="entry name" value="MFS general substrate transporter like domains"/>
    <property type="match status" value="1"/>
</dbReference>
<evidence type="ECO:0000256" key="2">
    <source>
        <dbReference type="ARBA" id="ARBA00008335"/>
    </source>
</evidence>
<dbReference type="GO" id="GO:0022857">
    <property type="term" value="F:transmembrane transporter activity"/>
    <property type="evidence" value="ECO:0007669"/>
    <property type="project" value="InterPro"/>
</dbReference>
<evidence type="ECO:0000313" key="12">
    <source>
        <dbReference type="Proteomes" id="UP000008066"/>
    </source>
</evidence>
<feature type="transmembrane region" description="Helical" evidence="10">
    <location>
        <begin position="243"/>
        <end position="260"/>
    </location>
</feature>
<feature type="transmembrane region" description="Helical" evidence="10">
    <location>
        <begin position="120"/>
        <end position="140"/>
    </location>
</feature>
<evidence type="ECO:0000256" key="6">
    <source>
        <dbReference type="ARBA" id="ARBA00022989"/>
    </source>
</evidence>
<dbReference type="EMBL" id="GL988032">
    <property type="protein sequence ID" value="EGS23873.1"/>
    <property type="molecule type" value="Genomic_DNA"/>
</dbReference>
<reference evidence="11 12" key="1">
    <citation type="journal article" date="2011" name="Cell">
        <title>Insight into structure and assembly of the nuclear pore complex by utilizing the genome of a eukaryotic thermophile.</title>
        <authorList>
            <person name="Amlacher S."/>
            <person name="Sarges P."/>
            <person name="Flemming D."/>
            <person name="van Noort V."/>
            <person name="Kunze R."/>
            <person name="Devos D.P."/>
            <person name="Arumugam M."/>
            <person name="Bork P."/>
            <person name="Hurt E."/>
        </authorList>
    </citation>
    <scope>NUCLEOTIDE SEQUENCE [LARGE SCALE GENOMIC DNA]</scope>
    <source>
        <strain evidence="12">DSM 1495 / CBS 144.50 / IMI 039719</strain>
    </source>
</reference>
<feature type="transmembrane region" description="Helical" evidence="10">
    <location>
        <begin position="483"/>
        <end position="505"/>
    </location>
</feature>
<sequence length="633" mass="66857">MTNMSSLNPPPDAKFFSPSPSSSQTSTPVPSSSTTTTTGSQQPISLNSTSTGTRTSDDDYDAASTTSSSNTSSFLTPQTIAALRGLALFSSLVSALCAGSITIFSLYAPQLQARLHYSQYRVNGLASAASLAMYAPVPLLGYLCDRVGPAPLGMLAGLGFGVGYTGAAVAFARERDGVEGRSPGRVLVPAEAWGDKVGAARVEGQWYAAMVASFVIIGVATCSMYMAAVATCAKNFGRGKHRGLAVALPIAAFGLSGMWLSQVGSRLFGDGSPQGDVDVFRFFLFLAVMLFIVGAVGSLGLRIIDEEELIEDAVEELERSDILESSVLLSPSRVESGTANGYGTIPPSDLDEPLINPTLIKDGALTLKKRFVLNTETARFLSDHTMWLFALGFFFMIGPGEAFINNMGTVLKSLSPPPTTVHLFDSSSTSPATHVSIIALSSTATRLLTGTLTDLLAPSPATQHPQLTPSPIQQRQRFTLSRVPFLLIFSLLLSLGLSLLASGAMQSNPTHFWIVSSLVGAGYGAVFSLTPIIITVIWGVENFATNWGIVAVFPALGATLWGVVYSAVYQAGVRKSILGPGDVNDGGEEYICYGQQCYAPAFWAMAGSVWVACGLVVWAWKGRNGWAQRGIVV</sequence>
<comment type="subcellular location">
    <subcellularLocation>
        <location evidence="1">Vacuole membrane</location>
        <topology evidence="1">Multi-pass membrane protein</topology>
    </subcellularLocation>
</comment>
<dbReference type="OMA" id="PTMWWLA"/>
<dbReference type="GO" id="GO:0000329">
    <property type="term" value="C:fungal-type vacuole membrane"/>
    <property type="evidence" value="ECO:0007669"/>
    <property type="project" value="TreeGrafter"/>
</dbReference>
<dbReference type="PANTHER" id="PTHR21576:SF45">
    <property type="entry name" value="TRANSPORTER MCH1-RELATED"/>
    <property type="match status" value="1"/>
</dbReference>
<dbReference type="KEGG" id="cthr:CTHT_0005810"/>
<keyword evidence="6 10" id="KW-1133">Transmembrane helix</keyword>
<feature type="compositionally biased region" description="Low complexity" evidence="9">
    <location>
        <begin position="62"/>
        <end position="73"/>
    </location>
</feature>
<evidence type="ECO:0000256" key="8">
    <source>
        <dbReference type="ARBA" id="ARBA00039330"/>
    </source>
</evidence>
<feature type="transmembrane region" description="Helical" evidence="10">
    <location>
        <begin position="280"/>
        <end position="301"/>
    </location>
</feature>
<feature type="transmembrane region" description="Helical" evidence="10">
    <location>
        <begin position="152"/>
        <end position="172"/>
    </location>
</feature>
<dbReference type="PANTHER" id="PTHR21576">
    <property type="entry name" value="UNCHARACTERIZED NODULIN-LIKE PROTEIN"/>
    <property type="match status" value="1"/>
</dbReference>
<comment type="similarity">
    <text evidence="2">Belongs to the major facilitator superfamily.</text>
</comment>
<keyword evidence="4" id="KW-0926">Vacuole</keyword>
<organism evidence="12">
    <name type="scientific">Chaetomium thermophilum (strain DSM 1495 / CBS 144.50 / IMI 039719)</name>
    <name type="common">Thermochaetoides thermophila</name>
    <dbReference type="NCBI Taxonomy" id="759272"/>
    <lineage>
        <taxon>Eukaryota</taxon>
        <taxon>Fungi</taxon>
        <taxon>Dikarya</taxon>
        <taxon>Ascomycota</taxon>
        <taxon>Pezizomycotina</taxon>
        <taxon>Sordariomycetes</taxon>
        <taxon>Sordariomycetidae</taxon>
        <taxon>Sordariales</taxon>
        <taxon>Chaetomiaceae</taxon>
        <taxon>Thermochaetoides</taxon>
    </lineage>
</organism>
<dbReference type="AlphaFoldDB" id="G0RY87"/>
<evidence type="ECO:0000256" key="10">
    <source>
        <dbReference type="SAM" id="Phobius"/>
    </source>
</evidence>
<feature type="transmembrane region" description="Helical" evidence="10">
    <location>
        <begin position="601"/>
        <end position="620"/>
    </location>
</feature>
<dbReference type="eggNOG" id="ENOG502S0C9">
    <property type="taxonomic scope" value="Eukaryota"/>
</dbReference>
<dbReference type="SUPFAM" id="SSF103473">
    <property type="entry name" value="MFS general substrate transporter"/>
    <property type="match status" value="1"/>
</dbReference>
<keyword evidence="7 10" id="KW-0472">Membrane</keyword>
<evidence type="ECO:0000256" key="1">
    <source>
        <dbReference type="ARBA" id="ARBA00004128"/>
    </source>
</evidence>
<name>G0RY87_CHATD</name>
<feature type="transmembrane region" description="Helical" evidence="10">
    <location>
        <begin position="206"/>
        <end position="231"/>
    </location>
</feature>
<dbReference type="Pfam" id="PF07690">
    <property type="entry name" value="MFS_1"/>
    <property type="match status" value="1"/>
</dbReference>